<evidence type="ECO:0000313" key="2">
    <source>
        <dbReference type="Proteomes" id="UP000022447"/>
    </source>
</evidence>
<organism evidence="1 2">
    <name type="scientific">Roseivivax halodurans JCM 10272</name>
    <dbReference type="NCBI Taxonomy" id="1449350"/>
    <lineage>
        <taxon>Bacteria</taxon>
        <taxon>Pseudomonadati</taxon>
        <taxon>Pseudomonadota</taxon>
        <taxon>Alphaproteobacteria</taxon>
        <taxon>Rhodobacterales</taxon>
        <taxon>Roseobacteraceae</taxon>
        <taxon>Roseivivax</taxon>
    </lineage>
</organism>
<accession>X7E7H4</accession>
<dbReference type="AlphaFoldDB" id="X7E7H4"/>
<evidence type="ECO:0000313" key="1">
    <source>
        <dbReference type="EMBL" id="ETX12009.1"/>
    </source>
</evidence>
<dbReference type="Proteomes" id="UP000022447">
    <property type="component" value="Unassembled WGS sequence"/>
</dbReference>
<keyword evidence="2" id="KW-1185">Reference proteome</keyword>
<name>X7E7H4_9RHOB</name>
<protein>
    <submittedName>
        <fullName evidence="1">Uncharacterized protein</fullName>
    </submittedName>
</protein>
<dbReference type="EMBL" id="JALZ01000061">
    <property type="protein sequence ID" value="ETX12009.1"/>
    <property type="molecule type" value="Genomic_DNA"/>
</dbReference>
<sequence>MDENEMRRIVRDEVFRALSEFFLDNDRERYSDSYQPLREEHTVRNLRRLSDITDALASNVMRLQSVPTLQPTKCGFDKKQANAIKSGVDDLNNKIP</sequence>
<gene>
    <name evidence="1" type="ORF">OCH239_18630</name>
</gene>
<proteinExistence type="predicted"/>
<comment type="caution">
    <text evidence="1">The sequence shown here is derived from an EMBL/GenBank/DDBJ whole genome shotgun (WGS) entry which is preliminary data.</text>
</comment>
<reference evidence="1 2" key="1">
    <citation type="submission" date="2014-01" db="EMBL/GenBank/DDBJ databases">
        <title>Roseivivax halodurans JCM 10272 Genome Sequencing.</title>
        <authorList>
            <person name="Lai Q."/>
            <person name="Li G."/>
            <person name="Shao Z."/>
        </authorList>
    </citation>
    <scope>NUCLEOTIDE SEQUENCE [LARGE SCALE GENOMIC DNA]</scope>
    <source>
        <strain evidence="1 2">JCM 10272</strain>
    </source>
</reference>
<dbReference type="RefSeq" id="WP_037267060.1">
    <property type="nucleotide sequence ID" value="NZ_JALZ01000061.1"/>
</dbReference>